<feature type="transmembrane region" description="Helical" evidence="7">
    <location>
        <begin position="6"/>
        <end position="25"/>
    </location>
</feature>
<evidence type="ECO:0000256" key="6">
    <source>
        <dbReference type="ARBA" id="ARBA00023136"/>
    </source>
</evidence>
<sequence>MLPAVLHPWIAIAVVLAVFLILQLRRSVPLDLLFLGGVLVVALAGILTPAQALAGFSNPAVLAIGGLLALTAGLKKCGMLDWIGQKLLGNVDSESTALWRLALALVSSSAFLLNTALVAMMAPVVAKWCRNKQVSPSRLLMPVSYFAILGGVCTLIGTTTTLVINAQLYEAHEAQINHLQSLDQAALGLSGDDGQQLVRQREVATKLEPMSLFELGAAGLPCAIVGSIFVVLVGPRLLPDRSDLVHQLDDHRREYMVEVRVQFSCKLIGKTIKDAGLRNLPGLFLIEIDRGGEVITPVSPAEVLQAEDRLVFAGVVETIVDLEKIPGLIPAADDFYVNDPQSRRARHLTEVVLSRTSPLIRSTLREANFRERYNAAVVAVHRNGERITTKMGDINLRSGDTLLLQTNIDFEARWRNSPDFYLVSSVADSEPLTHEKLPIAVVIFVGMLLWLIVGSFFGNGQSWTSPAVVILVAVAGFLVTRCMKMNDARRAIDVQLLVTIACAIGLGSALEYSGAAKMVADTMVGQVGLHPWLLLIVVYILTAVLTEMITNTAVAALMFPIALNVALSAGFSPRPFIIAISLAASLAFITPIGYQTNLMVMGPGGYRPSDFVRMGLPLSVLVGATAIILIPFIWHF</sequence>
<dbReference type="Gene3D" id="3.30.70.1450">
    <property type="entry name" value="Regulator of K+ conductance, C-terminal domain"/>
    <property type="match status" value="2"/>
</dbReference>
<feature type="transmembrane region" description="Helical" evidence="7">
    <location>
        <begin position="215"/>
        <end position="234"/>
    </location>
</feature>
<evidence type="ECO:0000256" key="4">
    <source>
        <dbReference type="ARBA" id="ARBA00022737"/>
    </source>
</evidence>
<dbReference type="InterPro" id="IPR004680">
    <property type="entry name" value="Cit_transptr-like_dom"/>
</dbReference>
<feature type="domain" description="RCK C-terminal" evidence="8">
    <location>
        <begin position="334"/>
        <end position="420"/>
    </location>
</feature>
<feature type="domain" description="RCK C-terminal" evidence="8">
    <location>
        <begin position="243"/>
        <end position="328"/>
    </location>
</feature>
<dbReference type="PANTHER" id="PTHR43652:SF2">
    <property type="entry name" value="BASIC AMINO ACID ANTIPORTER YFCC-RELATED"/>
    <property type="match status" value="1"/>
</dbReference>
<dbReference type="PROSITE" id="PS51202">
    <property type="entry name" value="RCK_C"/>
    <property type="match status" value="2"/>
</dbReference>
<evidence type="ECO:0000259" key="8">
    <source>
        <dbReference type="PROSITE" id="PS51202"/>
    </source>
</evidence>
<dbReference type="Pfam" id="PF02080">
    <property type="entry name" value="TrkA_C"/>
    <property type="match status" value="2"/>
</dbReference>
<evidence type="ECO:0000256" key="3">
    <source>
        <dbReference type="ARBA" id="ARBA00022692"/>
    </source>
</evidence>
<dbReference type="PROSITE" id="PS01271">
    <property type="entry name" value="NA_SULFATE"/>
    <property type="match status" value="1"/>
</dbReference>
<dbReference type="InterPro" id="IPR051679">
    <property type="entry name" value="DASS-Related_Transporters"/>
</dbReference>
<accession>A9LGP5</accession>
<feature type="transmembrane region" description="Helical" evidence="7">
    <location>
        <begin position="32"/>
        <end position="52"/>
    </location>
</feature>
<feature type="transmembrane region" description="Helical" evidence="7">
    <location>
        <begin position="463"/>
        <end position="480"/>
    </location>
</feature>
<feature type="transmembrane region" description="Helical" evidence="7">
    <location>
        <begin position="532"/>
        <end position="563"/>
    </location>
</feature>
<dbReference type="InterPro" id="IPR006037">
    <property type="entry name" value="RCK_C"/>
</dbReference>
<dbReference type="AlphaFoldDB" id="A9LGP5"/>
<dbReference type="InterPro" id="IPR031312">
    <property type="entry name" value="Na/sul_symport_CS"/>
</dbReference>
<evidence type="ECO:0000256" key="5">
    <source>
        <dbReference type="ARBA" id="ARBA00022989"/>
    </source>
</evidence>
<feature type="transmembrane region" description="Helical" evidence="7">
    <location>
        <begin position="575"/>
        <end position="594"/>
    </location>
</feature>
<dbReference type="GO" id="GO:0008324">
    <property type="term" value="F:monoatomic cation transmembrane transporter activity"/>
    <property type="evidence" value="ECO:0007669"/>
    <property type="project" value="InterPro"/>
</dbReference>
<protein>
    <submittedName>
        <fullName evidence="9">Hypothetical membrane protein</fullName>
    </submittedName>
</protein>
<dbReference type="InterPro" id="IPR036721">
    <property type="entry name" value="RCK_C_sf"/>
</dbReference>
<name>A9LGP5_9BACT</name>
<feature type="transmembrane region" description="Helical" evidence="7">
    <location>
        <begin position="143"/>
        <end position="164"/>
    </location>
</feature>
<keyword evidence="2" id="KW-0813">Transport</keyword>
<proteinExistence type="predicted"/>
<feature type="transmembrane region" description="Helical" evidence="7">
    <location>
        <begin position="614"/>
        <end position="634"/>
    </location>
</feature>
<feature type="transmembrane region" description="Helical" evidence="7">
    <location>
        <begin position="437"/>
        <end position="457"/>
    </location>
</feature>
<dbReference type="EMBL" id="EF591884">
    <property type="protein sequence ID" value="ABX10566.1"/>
    <property type="molecule type" value="Genomic_DNA"/>
</dbReference>
<feature type="transmembrane region" description="Helical" evidence="7">
    <location>
        <begin position="492"/>
        <end position="512"/>
    </location>
</feature>
<evidence type="ECO:0000256" key="2">
    <source>
        <dbReference type="ARBA" id="ARBA00022448"/>
    </source>
</evidence>
<dbReference type="GO" id="GO:0005886">
    <property type="term" value="C:plasma membrane"/>
    <property type="evidence" value="ECO:0007669"/>
    <property type="project" value="TreeGrafter"/>
</dbReference>
<reference evidence="9" key="1">
    <citation type="journal article" date="2007" name="ISME J.">
        <title>Fosmids of novel marine Planctomycetes from the Namibian and Oregon coast upwelling systems and their cross-comparison with planctomycete genomes.</title>
        <authorList>
            <person name="Woebken D."/>
            <person name="Teeling H."/>
            <person name="Wecker P."/>
            <person name="Dumitriu A."/>
            <person name="Kostadinov I."/>
            <person name="DeLong E.F."/>
            <person name="Amann R."/>
            <person name="Gloeckner F.O."/>
        </authorList>
    </citation>
    <scope>NUCLEOTIDE SEQUENCE</scope>
</reference>
<organism evidence="9">
    <name type="scientific">uncultured planctomycete 5H12</name>
    <dbReference type="NCBI Taxonomy" id="455067"/>
    <lineage>
        <taxon>Bacteria</taxon>
        <taxon>Pseudomonadati</taxon>
        <taxon>Planctomycetota</taxon>
        <taxon>Planctomycetia</taxon>
        <taxon>Planctomycetales</taxon>
        <taxon>environmental samples</taxon>
    </lineage>
</organism>
<dbReference type="GO" id="GO:0006813">
    <property type="term" value="P:potassium ion transport"/>
    <property type="evidence" value="ECO:0007669"/>
    <property type="project" value="InterPro"/>
</dbReference>
<gene>
    <name evidence="9" type="ORF">5H12_4</name>
</gene>
<keyword evidence="4" id="KW-0677">Repeat</keyword>
<keyword evidence="3 7" id="KW-0812">Transmembrane</keyword>
<keyword evidence="5 7" id="KW-1133">Transmembrane helix</keyword>
<dbReference type="PANTHER" id="PTHR43652">
    <property type="entry name" value="BASIC AMINO ACID ANTIPORTER YFCC-RELATED"/>
    <property type="match status" value="1"/>
</dbReference>
<dbReference type="FunFam" id="3.30.70.1450:FF:000009">
    <property type="entry name" value="SLC13 family permease"/>
    <property type="match status" value="1"/>
</dbReference>
<dbReference type="SUPFAM" id="SSF116726">
    <property type="entry name" value="TrkA C-terminal domain-like"/>
    <property type="match status" value="2"/>
</dbReference>
<evidence type="ECO:0000313" key="9">
    <source>
        <dbReference type="EMBL" id="ABX10566.1"/>
    </source>
</evidence>
<feature type="transmembrane region" description="Helical" evidence="7">
    <location>
        <begin position="97"/>
        <end position="122"/>
    </location>
</feature>
<dbReference type="Pfam" id="PF03600">
    <property type="entry name" value="CitMHS"/>
    <property type="match status" value="1"/>
</dbReference>
<evidence type="ECO:0000256" key="7">
    <source>
        <dbReference type="SAM" id="Phobius"/>
    </source>
</evidence>
<comment type="subcellular location">
    <subcellularLocation>
        <location evidence="1">Membrane</location>
        <topology evidence="1">Multi-pass membrane protein</topology>
    </subcellularLocation>
</comment>
<evidence type="ECO:0000256" key="1">
    <source>
        <dbReference type="ARBA" id="ARBA00004141"/>
    </source>
</evidence>
<keyword evidence="6 7" id="KW-0472">Membrane</keyword>